<dbReference type="AlphaFoldDB" id="A0A964XQC8"/>
<dbReference type="CDD" id="cd03785">
    <property type="entry name" value="GT28_MurG"/>
    <property type="match status" value="1"/>
</dbReference>
<keyword evidence="1" id="KW-0328">Glycosyltransferase</keyword>
<dbReference type="Pfam" id="PF03033">
    <property type="entry name" value="Glyco_transf_28"/>
    <property type="match status" value="1"/>
</dbReference>
<comment type="caution">
    <text evidence="7">The sequence shown here is derived from an EMBL/GenBank/DDBJ whole genome shotgun (WGS) entry which is preliminary data.</text>
</comment>
<feature type="non-terminal residue" evidence="7">
    <location>
        <position position="1"/>
    </location>
</feature>
<dbReference type="InterPro" id="IPR007235">
    <property type="entry name" value="Glyco_trans_28_C"/>
</dbReference>
<keyword evidence="4" id="KW-0472">Membrane</keyword>
<accession>A0A964XQC8</accession>
<evidence type="ECO:0000256" key="1">
    <source>
        <dbReference type="ARBA" id="ARBA00022676"/>
    </source>
</evidence>
<dbReference type="PANTHER" id="PTHR21015:SF22">
    <property type="entry name" value="GLYCOSYLTRANSFERASE"/>
    <property type="match status" value="1"/>
</dbReference>
<evidence type="ECO:0000313" key="8">
    <source>
        <dbReference type="Proteomes" id="UP000713222"/>
    </source>
</evidence>
<protein>
    <submittedName>
        <fullName evidence="7">UDP-N-acetylglucosamine--N-acetylmuramyl-(Pentapeptide) pyrophosphoryl-undecaprenol N-acetylglucosamine transferase</fullName>
    </submittedName>
</protein>
<keyword evidence="4" id="KW-0812">Transmembrane</keyword>
<reference evidence="7" key="1">
    <citation type="submission" date="2018-10" db="EMBL/GenBank/DDBJ databases">
        <title>Iterative Subtractive Binning of Freshwater Chronoseries Metagenomes Recovers Nearly Complete Genomes from over Four Hundred Novel Species.</title>
        <authorList>
            <person name="Rodriguez-R L.M."/>
            <person name="Tsementzi D."/>
            <person name="Luo C."/>
            <person name="Konstantinidis K.T."/>
        </authorList>
    </citation>
    <scope>NUCLEOTIDE SEQUENCE</scope>
    <source>
        <strain evidence="7">WB7_6_001</strain>
    </source>
</reference>
<organism evidence="7 8">
    <name type="scientific">Candidatus Fonsibacter lacus</name>
    <dbReference type="NCBI Taxonomy" id="2576439"/>
    <lineage>
        <taxon>Bacteria</taxon>
        <taxon>Pseudomonadati</taxon>
        <taxon>Pseudomonadota</taxon>
        <taxon>Alphaproteobacteria</taxon>
        <taxon>Candidatus Pelagibacterales</taxon>
        <taxon>Candidatus Pelagibacterales incertae sedis</taxon>
        <taxon>Candidatus Fonsibacter</taxon>
    </lineage>
</organism>
<feature type="domain" description="Glycosyltransferase family 28 N-terminal" evidence="5">
    <location>
        <begin position="14"/>
        <end position="71"/>
    </location>
</feature>
<sequence length="297" mass="34586">KKGLGLIYSIILIFISFFYSIIFLLVKKPQLIIGSGGYVSFPILLAARLLNKKFVIYETNFVVGRVNKFFLNNSIKIFTGYPLKNLNINYDKISFVGQLIREQIYKAKNDINLNKDNNFDFTLLVIGGSQGAEIFSKILPHYLNKLFSLNKKIRIFHQVGNKEQESKIDFFYKNNSNVTIFNFEPNIEKYMMLSDLVITRAGSSTLSELAFLQIPFIAIPFKDSLDNHQFYNADYFFKLNACWLIDQQDLNNEKLFDLVKELMMNKEKLLEKKNKLKELTKTNVNEIFEKEINNILS</sequence>
<keyword evidence="3" id="KW-0175">Coiled coil</keyword>
<evidence type="ECO:0000256" key="2">
    <source>
        <dbReference type="ARBA" id="ARBA00022679"/>
    </source>
</evidence>
<evidence type="ECO:0000259" key="6">
    <source>
        <dbReference type="Pfam" id="PF04101"/>
    </source>
</evidence>
<proteinExistence type="predicted"/>
<dbReference type="PANTHER" id="PTHR21015">
    <property type="entry name" value="UDP-N-ACETYLGLUCOSAMINE--N-ACETYLMURAMYL-(PENTAPEPTIDE) PYROPHOSPHORYL-UNDECAPRENOL N-ACETYLGLUCOSAMINE TRANSFERASE 1"/>
    <property type="match status" value="1"/>
</dbReference>
<dbReference type="SUPFAM" id="SSF53756">
    <property type="entry name" value="UDP-Glycosyltransferase/glycogen phosphorylase"/>
    <property type="match status" value="1"/>
</dbReference>
<feature type="domain" description="Glycosyl transferase family 28 C-terminal" evidence="6">
    <location>
        <begin position="122"/>
        <end position="281"/>
    </location>
</feature>
<dbReference type="Proteomes" id="UP000713222">
    <property type="component" value="Unassembled WGS sequence"/>
</dbReference>
<dbReference type="Gene3D" id="3.40.50.2000">
    <property type="entry name" value="Glycogen Phosphorylase B"/>
    <property type="match status" value="2"/>
</dbReference>
<evidence type="ECO:0000256" key="4">
    <source>
        <dbReference type="SAM" id="Phobius"/>
    </source>
</evidence>
<feature type="transmembrane region" description="Helical" evidence="4">
    <location>
        <begin position="31"/>
        <end position="50"/>
    </location>
</feature>
<gene>
    <name evidence="7" type="ORF">EBV32_01975</name>
</gene>
<keyword evidence="4" id="KW-1133">Transmembrane helix</keyword>
<feature type="coiled-coil region" evidence="3">
    <location>
        <begin position="252"/>
        <end position="279"/>
    </location>
</feature>
<dbReference type="Pfam" id="PF04101">
    <property type="entry name" value="Glyco_tran_28_C"/>
    <property type="match status" value="1"/>
</dbReference>
<dbReference type="GO" id="GO:0005975">
    <property type="term" value="P:carbohydrate metabolic process"/>
    <property type="evidence" value="ECO:0007669"/>
    <property type="project" value="InterPro"/>
</dbReference>
<dbReference type="EMBL" id="RGET01000017">
    <property type="protein sequence ID" value="NBN87844.1"/>
    <property type="molecule type" value="Genomic_DNA"/>
</dbReference>
<evidence type="ECO:0000259" key="5">
    <source>
        <dbReference type="Pfam" id="PF03033"/>
    </source>
</evidence>
<feature type="transmembrane region" description="Helical" evidence="4">
    <location>
        <begin position="6"/>
        <end position="26"/>
    </location>
</feature>
<name>A0A964XQC8_9PROT</name>
<evidence type="ECO:0000313" key="7">
    <source>
        <dbReference type="EMBL" id="NBN87844.1"/>
    </source>
</evidence>
<dbReference type="GO" id="GO:0016758">
    <property type="term" value="F:hexosyltransferase activity"/>
    <property type="evidence" value="ECO:0007669"/>
    <property type="project" value="InterPro"/>
</dbReference>
<keyword evidence="2 7" id="KW-0808">Transferase</keyword>
<evidence type="ECO:0000256" key="3">
    <source>
        <dbReference type="SAM" id="Coils"/>
    </source>
</evidence>
<dbReference type="GO" id="GO:1901137">
    <property type="term" value="P:carbohydrate derivative biosynthetic process"/>
    <property type="evidence" value="ECO:0007669"/>
    <property type="project" value="UniProtKB-ARBA"/>
</dbReference>
<dbReference type="InterPro" id="IPR004276">
    <property type="entry name" value="GlycoTrans_28_N"/>
</dbReference>